<evidence type="ECO:0000256" key="5">
    <source>
        <dbReference type="NCBIfam" id="TIGR01927"/>
    </source>
</evidence>
<feature type="binding site" evidence="4">
    <location>
        <position position="207"/>
    </location>
    <ligand>
        <name>Mg(2+)</name>
        <dbReference type="ChEBI" id="CHEBI:18420"/>
    </ligand>
</feature>
<dbReference type="SUPFAM" id="SSF54826">
    <property type="entry name" value="Enolase N-terminal domain-like"/>
    <property type="match status" value="1"/>
</dbReference>
<dbReference type="UniPathway" id="UPA01057">
    <property type="reaction ID" value="UER00165"/>
</dbReference>
<dbReference type="InterPro" id="IPR036849">
    <property type="entry name" value="Enolase-like_C_sf"/>
</dbReference>
<keyword evidence="3 4" id="KW-0456">Lyase</keyword>
<evidence type="ECO:0000256" key="4">
    <source>
        <dbReference type="HAMAP-Rule" id="MF_00470"/>
    </source>
</evidence>
<comment type="cofactor">
    <cofactor evidence="4">
        <name>a divalent metal cation</name>
        <dbReference type="ChEBI" id="CHEBI:60240"/>
    </cofactor>
</comment>
<feature type="active site" description="Proton acceptor" evidence="4">
    <location>
        <position position="257"/>
    </location>
</feature>
<comment type="catalytic activity">
    <reaction evidence="4">
        <text>(1R,6R)-6-hydroxy-2-succinyl-cyclohexa-2,4-diene-1-carboxylate = 2-succinylbenzoate + H2O</text>
        <dbReference type="Rhea" id="RHEA:10196"/>
        <dbReference type="ChEBI" id="CHEBI:15377"/>
        <dbReference type="ChEBI" id="CHEBI:18325"/>
        <dbReference type="ChEBI" id="CHEBI:58689"/>
        <dbReference type="EC" id="4.2.1.113"/>
    </reaction>
</comment>
<keyword evidence="8" id="KW-1185">Reference proteome</keyword>
<evidence type="ECO:0000259" key="6">
    <source>
        <dbReference type="SMART" id="SM00922"/>
    </source>
</evidence>
<dbReference type="Pfam" id="PF13378">
    <property type="entry name" value="MR_MLE_C"/>
    <property type="match status" value="1"/>
</dbReference>
<keyword evidence="2 4" id="KW-0460">Magnesium</keyword>
<keyword evidence="1 4" id="KW-0479">Metal-binding</keyword>
<dbReference type="EMBL" id="CP022163">
    <property type="protein sequence ID" value="ATB33369.1"/>
    <property type="molecule type" value="Genomic_DNA"/>
</dbReference>
<dbReference type="Gene3D" id="3.30.390.10">
    <property type="entry name" value="Enolase-like, N-terminal domain"/>
    <property type="match status" value="1"/>
</dbReference>
<dbReference type="EC" id="4.2.1.113" evidence="4 5"/>
<dbReference type="OrthoDB" id="9802699at2"/>
<sequence length="344" mass="36653">MRIVEASLERLRLEMVRPLRTASGTYAAREGFVVCLVDEEGRRGWGEAMPLTEFGTESPEDCERALRAWLPELKRSEDAALPERHPAARHALEQARLDLLSQRRGVPLCQWLSSEAREAVHVNALLGASAPEAVEEEARRAAAEGYETFKLKVAGRSLDEDTARLLAVRGAVGARGHVRIDANGGWTEPEASRALDAWAGQGLELCEQPVEAGAFEALGRLSARAPCPIAADESLALPGAAQRLLAGPRTVGVLVLKPMVLGGLLPALALAREAARQGLEAYVTSALDGVIARAGAAHLAAALPSGRYASGLGVGHLFRDEPDHPFRPVRGRIVLPRTPGQGVA</sequence>
<dbReference type="SFLD" id="SFLDF00009">
    <property type="entry name" value="o-succinylbenzoate_synthase"/>
    <property type="match status" value="1"/>
</dbReference>
<dbReference type="Proteomes" id="UP000217289">
    <property type="component" value="Chromosome"/>
</dbReference>
<evidence type="ECO:0000256" key="1">
    <source>
        <dbReference type="ARBA" id="ARBA00022723"/>
    </source>
</evidence>
<dbReference type="InterPro" id="IPR029065">
    <property type="entry name" value="Enolase_C-like"/>
</dbReference>
<comment type="pathway">
    <text evidence="4">Quinol/quinone metabolism; 1,4-dihydroxy-2-naphthoate biosynthesis; 1,4-dihydroxy-2-naphthoate from chorismate: step 4/7.</text>
</comment>
<dbReference type="InterPro" id="IPR029017">
    <property type="entry name" value="Enolase-like_N"/>
</dbReference>
<evidence type="ECO:0000313" key="8">
    <source>
        <dbReference type="Proteomes" id="UP000217289"/>
    </source>
</evidence>
<dbReference type="InterPro" id="IPR010196">
    <property type="entry name" value="OSB_synthase_MenC1"/>
</dbReference>
<dbReference type="PANTHER" id="PTHR48073:SF2">
    <property type="entry name" value="O-SUCCINYLBENZOATE SYNTHASE"/>
    <property type="match status" value="1"/>
</dbReference>
<dbReference type="KEGG" id="mbd:MEBOL_006861"/>
<feature type="binding site" evidence="4">
    <location>
        <position position="181"/>
    </location>
    <ligand>
        <name>Mg(2+)</name>
        <dbReference type="ChEBI" id="CHEBI:18420"/>
    </ligand>
</feature>
<evidence type="ECO:0000313" key="7">
    <source>
        <dbReference type="EMBL" id="ATB33369.1"/>
    </source>
</evidence>
<dbReference type="SFLD" id="SFLDS00001">
    <property type="entry name" value="Enolase"/>
    <property type="match status" value="1"/>
</dbReference>
<dbReference type="InterPro" id="IPR013342">
    <property type="entry name" value="Mandelate_racemase_C"/>
</dbReference>
<feature type="domain" description="Mandelate racemase/muconate lactonizing enzyme C-terminal" evidence="6">
    <location>
        <begin position="131"/>
        <end position="228"/>
    </location>
</feature>
<name>A0A250INP1_9BACT</name>
<dbReference type="Gene3D" id="3.20.20.120">
    <property type="entry name" value="Enolase-like C-terminal domain"/>
    <property type="match status" value="1"/>
</dbReference>
<keyword evidence="4" id="KW-0474">Menaquinone biosynthesis</keyword>
<reference evidence="7 8" key="1">
    <citation type="submission" date="2017-06" db="EMBL/GenBank/DDBJ databases">
        <authorList>
            <person name="Kim H.J."/>
            <person name="Triplett B.A."/>
        </authorList>
    </citation>
    <scope>NUCLEOTIDE SEQUENCE [LARGE SCALE GENOMIC DNA]</scope>
    <source>
        <strain evidence="7 8">DSM 14713</strain>
    </source>
</reference>
<dbReference type="InterPro" id="IPR041338">
    <property type="entry name" value="OSBS_N"/>
</dbReference>
<evidence type="ECO:0000256" key="2">
    <source>
        <dbReference type="ARBA" id="ARBA00022842"/>
    </source>
</evidence>
<dbReference type="Pfam" id="PF21508">
    <property type="entry name" value="MenC_N"/>
    <property type="match status" value="1"/>
</dbReference>
<dbReference type="NCBIfam" id="TIGR01927">
    <property type="entry name" value="menC_gam_Gplu"/>
    <property type="match status" value="1"/>
</dbReference>
<dbReference type="RefSeq" id="WP_095981418.1">
    <property type="nucleotide sequence ID" value="NZ_CP022163.1"/>
</dbReference>
<feature type="binding site" evidence="4">
    <location>
        <position position="232"/>
    </location>
    <ligand>
        <name>Mg(2+)</name>
        <dbReference type="ChEBI" id="CHEBI:18420"/>
    </ligand>
</feature>
<comment type="pathway">
    <text evidence="4">Quinol/quinone metabolism; menaquinone biosynthesis.</text>
</comment>
<comment type="function">
    <text evidence="4">Converts 2-succinyl-6-hydroxy-2,4-cyclohexadiene-1-carboxylate (SHCHC) to 2-succinylbenzoate (OSB).</text>
</comment>
<dbReference type="GO" id="GO:0000287">
    <property type="term" value="F:magnesium ion binding"/>
    <property type="evidence" value="ECO:0007669"/>
    <property type="project" value="UniProtKB-UniRule"/>
</dbReference>
<dbReference type="UniPathway" id="UPA00079"/>
<gene>
    <name evidence="4" type="primary">menC</name>
    <name evidence="7" type="ORF">MEBOL_006861</name>
</gene>
<dbReference type="GO" id="GO:0043748">
    <property type="term" value="F:O-succinylbenzoate synthase activity"/>
    <property type="evidence" value="ECO:0007669"/>
    <property type="project" value="UniProtKB-EC"/>
</dbReference>
<dbReference type="SUPFAM" id="SSF51604">
    <property type="entry name" value="Enolase C-terminal domain-like"/>
    <property type="match status" value="1"/>
</dbReference>
<comment type="similarity">
    <text evidence="4">Belongs to the mandelate racemase/muconate lactonizing enzyme family. MenC type 1 subfamily.</text>
</comment>
<evidence type="ECO:0000256" key="3">
    <source>
        <dbReference type="ARBA" id="ARBA00023239"/>
    </source>
</evidence>
<proteinExistence type="inferred from homology"/>
<dbReference type="SFLD" id="SFLDG00180">
    <property type="entry name" value="muconate_cycloisomerase"/>
    <property type="match status" value="1"/>
</dbReference>
<dbReference type="GO" id="GO:0009234">
    <property type="term" value="P:menaquinone biosynthetic process"/>
    <property type="evidence" value="ECO:0007669"/>
    <property type="project" value="UniProtKB-UniRule"/>
</dbReference>
<dbReference type="PANTHER" id="PTHR48073">
    <property type="entry name" value="O-SUCCINYLBENZOATE SYNTHASE-RELATED"/>
    <property type="match status" value="1"/>
</dbReference>
<dbReference type="SMART" id="SM00922">
    <property type="entry name" value="MR_MLE"/>
    <property type="match status" value="1"/>
</dbReference>
<accession>A0A250INP1</accession>
<protein>
    <recommendedName>
        <fullName evidence="4 5">o-succinylbenzoate synthase</fullName>
        <shortName evidence="4">OSB synthase</shortName>
        <shortName evidence="4">OSBS</shortName>
        <ecNumber evidence="4 5">4.2.1.113</ecNumber>
    </recommendedName>
    <alternativeName>
        <fullName evidence="4">4-(2'-carboxyphenyl)-4-oxybutyric acid synthase</fullName>
    </alternativeName>
    <alternativeName>
        <fullName evidence="4">o-succinylbenzoic acid synthase</fullName>
    </alternativeName>
</protein>
<feature type="active site" description="Proton donor" evidence="4">
    <location>
        <position position="152"/>
    </location>
</feature>
<dbReference type="AlphaFoldDB" id="A0A250INP1"/>
<dbReference type="HAMAP" id="MF_00470">
    <property type="entry name" value="MenC_1"/>
    <property type="match status" value="1"/>
</dbReference>
<organism evidence="7 8">
    <name type="scientific">Melittangium boletus DSM 14713</name>
    <dbReference type="NCBI Taxonomy" id="1294270"/>
    <lineage>
        <taxon>Bacteria</taxon>
        <taxon>Pseudomonadati</taxon>
        <taxon>Myxococcota</taxon>
        <taxon>Myxococcia</taxon>
        <taxon>Myxococcales</taxon>
        <taxon>Cystobacterineae</taxon>
        <taxon>Archangiaceae</taxon>
        <taxon>Melittangium</taxon>
    </lineage>
</organism>